<dbReference type="Proteomes" id="UP000001861">
    <property type="component" value="Unassembled WGS sequence"/>
</dbReference>
<comment type="caution">
    <text evidence="1">The sequence shown here is derived from an EMBL/GenBank/DDBJ whole genome shotgun (WGS) entry which is preliminary data.</text>
</comment>
<protein>
    <submittedName>
        <fullName evidence="1">Uncharacterized protein</fullName>
    </submittedName>
</protein>
<evidence type="ECO:0000313" key="1">
    <source>
        <dbReference type="EMBL" id="EAU93670.2"/>
    </source>
</evidence>
<evidence type="ECO:0000313" key="2">
    <source>
        <dbReference type="Proteomes" id="UP000001861"/>
    </source>
</evidence>
<dbReference type="RefSeq" id="XP_001828149.2">
    <property type="nucleotide sequence ID" value="XM_001828097.2"/>
</dbReference>
<proteinExistence type="predicted"/>
<dbReference type="KEGG" id="cci:CC1G_12803"/>
<name>A8MZT7_COPC7</name>
<gene>
    <name evidence="1" type="ORF">CC1G_12803</name>
</gene>
<keyword evidence="2" id="KW-1185">Reference proteome</keyword>
<dbReference type="EMBL" id="AACS02000001">
    <property type="protein sequence ID" value="EAU93670.2"/>
    <property type="molecule type" value="Genomic_DNA"/>
</dbReference>
<sequence length="147" mass="15873">MATIPLVQVGLNVAAANAEIPPNNSQDTVAMDDATHTDVPIDVDPDSASRCHLYTGAFVDVIEGTREGIFKCGSCRVRNKVVVGKMEALYVVTRGDGCVGIFKNYAAAEKAAKKTPFKKVYHIKDAVELLMAALDDEETLRKLFGTQ</sequence>
<dbReference type="AlphaFoldDB" id="A8MZT7"/>
<reference evidence="1 2" key="1">
    <citation type="journal article" date="2010" name="Proc. Natl. Acad. Sci. U.S.A.">
        <title>Insights into evolution of multicellular fungi from the assembled chromosomes of the mushroom Coprinopsis cinerea (Coprinus cinereus).</title>
        <authorList>
            <person name="Stajich J.E."/>
            <person name="Wilke S.K."/>
            <person name="Ahren D."/>
            <person name="Au C.H."/>
            <person name="Birren B.W."/>
            <person name="Borodovsky M."/>
            <person name="Burns C."/>
            <person name="Canback B."/>
            <person name="Casselton L.A."/>
            <person name="Cheng C.K."/>
            <person name="Deng J."/>
            <person name="Dietrich F.S."/>
            <person name="Fargo D.C."/>
            <person name="Farman M.L."/>
            <person name="Gathman A.C."/>
            <person name="Goldberg J."/>
            <person name="Guigo R."/>
            <person name="Hoegger P.J."/>
            <person name="Hooker J.B."/>
            <person name="Huggins A."/>
            <person name="James T.Y."/>
            <person name="Kamada T."/>
            <person name="Kilaru S."/>
            <person name="Kodira C."/>
            <person name="Kues U."/>
            <person name="Kupfer D."/>
            <person name="Kwan H.S."/>
            <person name="Lomsadze A."/>
            <person name="Li W."/>
            <person name="Lilly W.W."/>
            <person name="Ma L.J."/>
            <person name="Mackey A.J."/>
            <person name="Manning G."/>
            <person name="Martin F."/>
            <person name="Muraguchi H."/>
            <person name="Natvig D.O."/>
            <person name="Palmerini H."/>
            <person name="Ramesh M.A."/>
            <person name="Rehmeyer C.J."/>
            <person name="Roe B.A."/>
            <person name="Shenoy N."/>
            <person name="Stanke M."/>
            <person name="Ter-Hovhannisyan V."/>
            <person name="Tunlid A."/>
            <person name="Velagapudi R."/>
            <person name="Vision T.J."/>
            <person name="Zeng Q."/>
            <person name="Zolan M.E."/>
            <person name="Pukkila P.J."/>
        </authorList>
    </citation>
    <scope>NUCLEOTIDE SEQUENCE [LARGE SCALE GENOMIC DNA]</scope>
    <source>
        <strain evidence="2">Okayama-7 / 130 / ATCC MYA-4618 / FGSC 9003</strain>
    </source>
</reference>
<dbReference type="GeneID" id="6004570"/>
<dbReference type="VEuPathDB" id="FungiDB:CC1G_12803"/>
<dbReference type="InParanoid" id="A8MZT7"/>
<organism evidence="1 2">
    <name type="scientific">Coprinopsis cinerea (strain Okayama-7 / 130 / ATCC MYA-4618 / FGSC 9003)</name>
    <name type="common">Inky cap fungus</name>
    <name type="synonym">Hormographiella aspergillata</name>
    <dbReference type="NCBI Taxonomy" id="240176"/>
    <lineage>
        <taxon>Eukaryota</taxon>
        <taxon>Fungi</taxon>
        <taxon>Dikarya</taxon>
        <taxon>Basidiomycota</taxon>
        <taxon>Agaricomycotina</taxon>
        <taxon>Agaricomycetes</taxon>
        <taxon>Agaricomycetidae</taxon>
        <taxon>Agaricales</taxon>
        <taxon>Agaricineae</taxon>
        <taxon>Psathyrellaceae</taxon>
        <taxon>Coprinopsis</taxon>
    </lineage>
</organism>
<accession>A8MZT7</accession>
<dbReference type="HOGENOM" id="CLU_1767951_0_0_1"/>